<name>A0A916BCP8_9PROT</name>
<dbReference type="EMBL" id="CAJNBL010000021">
    <property type="protein sequence ID" value="CAE6717140.1"/>
    <property type="molecule type" value="Genomic_DNA"/>
</dbReference>
<dbReference type="AlphaFoldDB" id="A0A916BCP8"/>
<reference evidence="1" key="1">
    <citation type="submission" date="2021-02" db="EMBL/GenBank/DDBJ databases">
        <authorList>
            <person name="Han P."/>
        </authorList>
    </citation>
    <scope>NUCLEOTIDE SEQUENCE</scope>
    <source>
        <strain evidence="1">Candidatus Nitrotoga sp. ZN8</strain>
    </source>
</reference>
<accession>A0A916BCP8</accession>
<comment type="caution">
    <text evidence="1">The sequence shown here is derived from an EMBL/GenBank/DDBJ whole genome shotgun (WGS) entry which is preliminary data.</text>
</comment>
<keyword evidence="2" id="KW-1185">Reference proteome</keyword>
<evidence type="ECO:0000313" key="1">
    <source>
        <dbReference type="EMBL" id="CAE6717140.1"/>
    </source>
</evidence>
<proteinExistence type="predicted"/>
<evidence type="ECO:0000313" key="2">
    <source>
        <dbReference type="Proteomes" id="UP000675882"/>
    </source>
</evidence>
<gene>
    <name evidence="1" type="ORF">NTGZN8_280032</name>
</gene>
<protein>
    <submittedName>
        <fullName evidence="1">Uncharacterized protein</fullName>
    </submittedName>
</protein>
<organism evidence="1 2">
    <name type="scientific">Candidatus Nitrotoga fabula</name>
    <dbReference type="NCBI Taxonomy" id="2182327"/>
    <lineage>
        <taxon>Bacteria</taxon>
        <taxon>Pseudomonadati</taxon>
        <taxon>Pseudomonadota</taxon>
        <taxon>Betaproteobacteria</taxon>
        <taxon>Nitrosomonadales</taxon>
        <taxon>Gallionellaceae</taxon>
        <taxon>Candidatus Nitrotoga</taxon>
    </lineage>
</organism>
<sequence>MLFDSATIFIFHGLVENLLTDISGRHELLVPGDYRHVRMLDDCYPDDPSYCMIRP</sequence>
<dbReference type="Proteomes" id="UP000675882">
    <property type="component" value="Unassembled WGS sequence"/>
</dbReference>